<feature type="domain" description="Protein kinase" evidence="7">
    <location>
        <begin position="34"/>
        <end position="317"/>
    </location>
</feature>
<dbReference type="CDD" id="cd14014">
    <property type="entry name" value="STKc_PknB_like"/>
    <property type="match status" value="1"/>
</dbReference>
<name>A0ABZ0CM94_9BURK</name>
<dbReference type="PANTHER" id="PTHR43289">
    <property type="entry name" value="MITOGEN-ACTIVATED PROTEIN KINASE KINASE KINASE 20-RELATED"/>
    <property type="match status" value="1"/>
</dbReference>
<keyword evidence="2 5" id="KW-0547">Nucleotide-binding</keyword>
<organism evidence="8 9">
    <name type="scientific">Piscinibacter gummiphilus</name>
    <dbReference type="NCBI Taxonomy" id="946333"/>
    <lineage>
        <taxon>Bacteria</taxon>
        <taxon>Pseudomonadati</taxon>
        <taxon>Pseudomonadota</taxon>
        <taxon>Betaproteobacteria</taxon>
        <taxon>Burkholderiales</taxon>
        <taxon>Sphaerotilaceae</taxon>
        <taxon>Piscinibacter</taxon>
    </lineage>
</organism>
<dbReference type="SMART" id="SM00219">
    <property type="entry name" value="TyrKc"/>
    <property type="match status" value="1"/>
</dbReference>
<evidence type="ECO:0000256" key="5">
    <source>
        <dbReference type="PROSITE-ProRule" id="PRU10141"/>
    </source>
</evidence>
<dbReference type="PROSITE" id="PS00109">
    <property type="entry name" value="PROTEIN_KINASE_TYR"/>
    <property type="match status" value="1"/>
</dbReference>
<evidence type="ECO:0000256" key="1">
    <source>
        <dbReference type="ARBA" id="ARBA00022679"/>
    </source>
</evidence>
<sequence length="643" mass="68363">MGNRTSATTSVAGAGIEIDGSGNALPLGHRLQEYVIEGLIGEGGFGIVYLARDTQLGRVVALKEYMPSSLANRDGEHQVSVRSMRHRETFELGLRSFVNEAQLLASFDHPSLVKVYRFWEQNGTAYMVMPYYQGPTLKQWLVENGARADEGWLLSLLHPVIDALEVMHHERCYHRDIAPDNILLLQQAATQIGRPHAVRPVLLDFGAARRVISDATQALTVILKSGYAPIEQYAESTSMKQGAWTDVYALSAVLYAAITGRAPLPSVSRMVTDDMVPAVQAGAGHYTQEFLAAIDLGLSVRPEHRPQDMAALRQLFSYGAGTPSTASAAMRAAPVADAALADDGATVVLGPATVAPAVTVQAPRPSPPPPATSSSQHAPTPRPDAPVPPIKLLNPDPAPPASRTGLWVASGLALSALAAAGWWFGLRDPAPAAPPAIDPSAAASPAVARVEPPASPASAVVAPPPAVAATPFGIVPALQDIVRQADPLLGVNALADKSAIVIGKDRLQFRVKASQSGYVYVFLGGTDKGHMYLLFPNAIDRDNRIEANKELQLPRKGWQITAGGPPGTNHIVTMVSRLPRDFSQAGLRSSKDDIPEFDLARAEQLWAARTGRDNPFVGQAVCPAQGACDTTYGATLLTIDEVR</sequence>
<evidence type="ECO:0000256" key="4">
    <source>
        <dbReference type="ARBA" id="ARBA00022840"/>
    </source>
</evidence>
<dbReference type="GO" id="GO:0016301">
    <property type="term" value="F:kinase activity"/>
    <property type="evidence" value="ECO:0007669"/>
    <property type="project" value="UniProtKB-KW"/>
</dbReference>
<evidence type="ECO:0000256" key="2">
    <source>
        <dbReference type="ARBA" id="ARBA00022741"/>
    </source>
</evidence>
<dbReference type="RefSeq" id="WP_316698394.1">
    <property type="nucleotide sequence ID" value="NZ_CP136336.1"/>
</dbReference>
<accession>A0ABZ0CM94</accession>
<feature type="region of interest" description="Disordered" evidence="6">
    <location>
        <begin position="359"/>
        <end position="398"/>
    </location>
</feature>
<keyword evidence="1" id="KW-0808">Transferase</keyword>
<dbReference type="InterPro" id="IPR017441">
    <property type="entry name" value="Protein_kinase_ATP_BS"/>
</dbReference>
<dbReference type="PROSITE" id="PS00107">
    <property type="entry name" value="PROTEIN_KINASE_ATP"/>
    <property type="match status" value="1"/>
</dbReference>
<dbReference type="Pfam" id="PF14326">
    <property type="entry name" value="DUF4384"/>
    <property type="match status" value="1"/>
</dbReference>
<evidence type="ECO:0000256" key="6">
    <source>
        <dbReference type="SAM" id="MobiDB-lite"/>
    </source>
</evidence>
<evidence type="ECO:0000259" key="7">
    <source>
        <dbReference type="PROSITE" id="PS50011"/>
    </source>
</evidence>
<proteinExistence type="predicted"/>
<keyword evidence="4 5" id="KW-0067">ATP-binding</keyword>
<dbReference type="InterPro" id="IPR020635">
    <property type="entry name" value="Tyr_kinase_cat_dom"/>
</dbReference>
<dbReference type="InterPro" id="IPR000719">
    <property type="entry name" value="Prot_kinase_dom"/>
</dbReference>
<reference evidence="8 9" key="1">
    <citation type="submission" date="2023-10" db="EMBL/GenBank/DDBJ databases">
        <title>Bacteria for the degradation of biodegradable plastic PBAT(Polybutylene adipate terephthalate).</title>
        <authorList>
            <person name="Weon H.-Y."/>
            <person name="Yeon J."/>
        </authorList>
    </citation>
    <scope>NUCLEOTIDE SEQUENCE [LARGE SCALE GENOMIC DNA]</scope>
    <source>
        <strain evidence="8 9">SBD 7-3</strain>
    </source>
</reference>
<evidence type="ECO:0000313" key="9">
    <source>
        <dbReference type="Proteomes" id="UP001303946"/>
    </source>
</evidence>
<dbReference type="PROSITE" id="PS50011">
    <property type="entry name" value="PROTEIN_KINASE_DOM"/>
    <property type="match status" value="1"/>
</dbReference>
<gene>
    <name evidence="8" type="ORF">RXV79_14325</name>
</gene>
<dbReference type="Gene3D" id="1.10.510.10">
    <property type="entry name" value="Transferase(Phosphotransferase) domain 1"/>
    <property type="match status" value="1"/>
</dbReference>
<dbReference type="InterPro" id="IPR011009">
    <property type="entry name" value="Kinase-like_dom_sf"/>
</dbReference>
<evidence type="ECO:0000256" key="3">
    <source>
        <dbReference type="ARBA" id="ARBA00022777"/>
    </source>
</evidence>
<evidence type="ECO:0000313" key="8">
    <source>
        <dbReference type="EMBL" id="WOB06100.1"/>
    </source>
</evidence>
<dbReference type="InterPro" id="IPR008266">
    <property type="entry name" value="Tyr_kinase_AS"/>
</dbReference>
<dbReference type="InterPro" id="IPR025493">
    <property type="entry name" value="DUF4384"/>
</dbReference>
<dbReference type="EMBL" id="CP136336">
    <property type="protein sequence ID" value="WOB06100.1"/>
    <property type="molecule type" value="Genomic_DNA"/>
</dbReference>
<dbReference type="Pfam" id="PF00069">
    <property type="entry name" value="Pkinase"/>
    <property type="match status" value="1"/>
</dbReference>
<dbReference type="SUPFAM" id="SSF56112">
    <property type="entry name" value="Protein kinase-like (PK-like)"/>
    <property type="match status" value="1"/>
</dbReference>
<feature type="binding site" evidence="5">
    <location>
        <position position="63"/>
    </location>
    <ligand>
        <name>ATP</name>
        <dbReference type="ChEBI" id="CHEBI:30616"/>
    </ligand>
</feature>
<dbReference type="Proteomes" id="UP001303946">
    <property type="component" value="Chromosome"/>
</dbReference>
<keyword evidence="9" id="KW-1185">Reference proteome</keyword>
<protein>
    <submittedName>
        <fullName evidence="8">Serine/threonine-protein kinase</fullName>
    </submittedName>
</protein>
<dbReference type="PANTHER" id="PTHR43289:SF6">
    <property type="entry name" value="SERINE_THREONINE-PROTEIN KINASE NEKL-3"/>
    <property type="match status" value="1"/>
</dbReference>
<feature type="compositionally biased region" description="Pro residues" evidence="6">
    <location>
        <begin position="380"/>
        <end position="389"/>
    </location>
</feature>
<keyword evidence="3 8" id="KW-0418">Kinase</keyword>